<dbReference type="InterPro" id="IPR019277">
    <property type="entry name" value="DUF2304"/>
</dbReference>
<evidence type="ECO:0000256" key="1">
    <source>
        <dbReference type="SAM" id="Coils"/>
    </source>
</evidence>
<dbReference type="Pfam" id="PF10066">
    <property type="entry name" value="DUF2304"/>
    <property type="match status" value="1"/>
</dbReference>
<keyword evidence="2" id="KW-0812">Transmembrane</keyword>
<keyword evidence="1" id="KW-0175">Coiled coil</keyword>
<dbReference type="RefSeq" id="WP_344712333.1">
    <property type="nucleotide sequence ID" value="NZ_BAAAWH010000001.1"/>
</dbReference>
<dbReference type="EMBL" id="JBHMBE010000003">
    <property type="protein sequence ID" value="MFB9645812.1"/>
    <property type="molecule type" value="Genomic_DNA"/>
</dbReference>
<keyword evidence="2" id="KW-1133">Transmembrane helix</keyword>
<feature type="transmembrane region" description="Helical" evidence="2">
    <location>
        <begin position="66"/>
        <end position="84"/>
    </location>
</feature>
<accession>A0ABV5T086</accession>
<proteinExistence type="predicted"/>
<evidence type="ECO:0000313" key="4">
    <source>
        <dbReference type="Proteomes" id="UP001589611"/>
    </source>
</evidence>
<evidence type="ECO:0000313" key="3">
    <source>
        <dbReference type="EMBL" id="MFB9645812.1"/>
    </source>
</evidence>
<reference evidence="3 4" key="1">
    <citation type="submission" date="2024-09" db="EMBL/GenBank/DDBJ databases">
        <authorList>
            <person name="Sun Q."/>
            <person name="Mori K."/>
        </authorList>
    </citation>
    <scope>NUCLEOTIDE SEQUENCE [LARGE SCALE GENOMIC DNA]</scope>
    <source>
        <strain evidence="3 4">JCM 1342</strain>
    </source>
</reference>
<comment type="caution">
    <text evidence="3">The sequence shown here is derived from an EMBL/GenBank/DDBJ whole genome shotgun (WGS) entry which is preliminary data.</text>
</comment>
<gene>
    <name evidence="3" type="ORF">ACFFPJ_08380</name>
</gene>
<evidence type="ECO:0000256" key="2">
    <source>
        <dbReference type="SAM" id="Phobius"/>
    </source>
</evidence>
<protein>
    <submittedName>
        <fullName evidence="3">DUF2304 domain-containing protein</fullName>
    </submittedName>
</protein>
<keyword evidence="2" id="KW-0472">Membrane</keyword>
<feature type="coiled-coil region" evidence="1">
    <location>
        <begin position="86"/>
        <end position="120"/>
    </location>
</feature>
<dbReference type="Proteomes" id="UP001589611">
    <property type="component" value="Unassembled WGS sequence"/>
</dbReference>
<feature type="transmembrane region" description="Helical" evidence="2">
    <location>
        <begin position="6"/>
        <end position="23"/>
    </location>
</feature>
<sequence length="131" mass="14470">MIVFFSIALAVLILVGVIWMLLARRLREKYAVLWLIIGLAVLILGIFPQLLLWLTETLGVQVPANLLFSLAIILLLGVTLHLSWELSQAEDEIRRCAEEAAIARAEIAALSDRLSELDRRIGDVEPGGTLA</sequence>
<organism evidence="3 4">
    <name type="scientific">Microbacterium terregens</name>
    <dbReference type="NCBI Taxonomy" id="69363"/>
    <lineage>
        <taxon>Bacteria</taxon>
        <taxon>Bacillati</taxon>
        <taxon>Actinomycetota</taxon>
        <taxon>Actinomycetes</taxon>
        <taxon>Micrococcales</taxon>
        <taxon>Microbacteriaceae</taxon>
        <taxon>Microbacterium</taxon>
    </lineage>
</organism>
<name>A0ABV5T086_9MICO</name>
<feature type="transmembrane region" description="Helical" evidence="2">
    <location>
        <begin position="30"/>
        <end position="54"/>
    </location>
</feature>
<keyword evidence="4" id="KW-1185">Reference proteome</keyword>